<dbReference type="GO" id="GO:0016788">
    <property type="term" value="F:hydrolase activity, acting on ester bonds"/>
    <property type="evidence" value="ECO:0007669"/>
    <property type="project" value="TreeGrafter"/>
</dbReference>
<comment type="caution">
    <text evidence="3">The sequence shown here is derived from an EMBL/GenBank/DDBJ whole genome shotgun (WGS) entry which is preliminary data.</text>
</comment>
<dbReference type="AlphaFoldDB" id="A0A1E4R1V7"/>
<dbReference type="InterPro" id="IPR000801">
    <property type="entry name" value="Esterase-like"/>
</dbReference>
<evidence type="ECO:0000313" key="4">
    <source>
        <dbReference type="Proteomes" id="UP000094784"/>
    </source>
</evidence>
<gene>
    <name evidence="3" type="ORF">BG258_00415</name>
</gene>
<evidence type="ECO:0000256" key="1">
    <source>
        <dbReference type="ARBA" id="ARBA00005622"/>
    </source>
</evidence>
<keyword evidence="2 3" id="KW-0378">Hydrolase</keyword>
<reference evidence="3 4" key="1">
    <citation type="submission" date="2016-09" db="EMBL/GenBank/DDBJ databases">
        <title>Draft genome sequence of the soil isolate, Lysinibacillus fusiformis M5, a potential hypoxanthine producer.</title>
        <authorList>
            <person name="Gallegos-Monterrosa R."/>
            <person name="Maroti G."/>
            <person name="Balint B."/>
            <person name="Kovacs A.T."/>
        </authorList>
    </citation>
    <scope>NUCLEOTIDE SEQUENCE [LARGE SCALE GENOMIC DNA]</scope>
    <source>
        <strain evidence="3 4">M5</strain>
    </source>
</reference>
<accession>A0A1E4R1V7</accession>
<dbReference type="Gene3D" id="3.40.50.1820">
    <property type="entry name" value="alpha/beta hydrolase"/>
    <property type="match status" value="1"/>
</dbReference>
<organism evidence="3 4">
    <name type="scientific">Lysinibacillus fusiformis</name>
    <dbReference type="NCBI Taxonomy" id="28031"/>
    <lineage>
        <taxon>Bacteria</taxon>
        <taxon>Bacillati</taxon>
        <taxon>Bacillota</taxon>
        <taxon>Bacilli</taxon>
        <taxon>Bacillales</taxon>
        <taxon>Bacillaceae</taxon>
        <taxon>Lysinibacillus</taxon>
    </lineage>
</organism>
<dbReference type="PANTHER" id="PTHR40841:SF2">
    <property type="entry name" value="SIDEROPHORE-DEGRADING ESTERASE (EUROFUNG)"/>
    <property type="match status" value="1"/>
</dbReference>
<dbReference type="RefSeq" id="WP_069479749.1">
    <property type="nucleotide sequence ID" value="NZ_KV766182.1"/>
</dbReference>
<evidence type="ECO:0000313" key="3">
    <source>
        <dbReference type="EMBL" id="ODV54463.1"/>
    </source>
</evidence>
<dbReference type="EMBL" id="MECQ01000001">
    <property type="protein sequence ID" value="ODV54463.1"/>
    <property type="molecule type" value="Genomic_DNA"/>
</dbReference>
<dbReference type="OrthoDB" id="9784036at2"/>
<dbReference type="PANTHER" id="PTHR40841">
    <property type="entry name" value="SIDEROPHORE TRIACETYLFUSARININE C ESTERASE"/>
    <property type="match status" value="1"/>
</dbReference>
<dbReference type="InterPro" id="IPR052558">
    <property type="entry name" value="Siderophore_Hydrolase_D"/>
</dbReference>
<dbReference type="SUPFAM" id="SSF53474">
    <property type="entry name" value="alpha/beta-Hydrolases"/>
    <property type="match status" value="1"/>
</dbReference>
<dbReference type="Proteomes" id="UP000094784">
    <property type="component" value="Unassembled WGS sequence"/>
</dbReference>
<name>A0A1E4R1V7_9BACI</name>
<proteinExistence type="inferred from homology"/>
<dbReference type="InterPro" id="IPR029058">
    <property type="entry name" value="AB_hydrolase_fold"/>
</dbReference>
<sequence length="266" mass="29941">MTTMTKKPYVSETYFEYAMTSHNQLDYRILIANPTDAPPADGYGVIYALDGDAVFPTLAEAVKLQTRKPKGYEPILVIGIGYPSKEPFDMERRCNDFTLPVSEGKLSPRPDGTPWPPNGRANEFLDFIEHELMPTVEKEWPINKKKQAVVGHSLGGLFTLFALCARPHLFSHVIAGSPSVWWADNAVLKVIDQFFEDWNGQHAINLLLTIGANELPDMLEGADLAAERMKRLSVKNIHTHYVKFDEEDHVSVLPCMLGRLPRFLDS</sequence>
<evidence type="ECO:0000256" key="2">
    <source>
        <dbReference type="ARBA" id="ARBA00022801"/>
    </source>
</evidence>
<protein>
    <submittedName>
        <fullName evidence="3">Alpha/beta hydrolase</fullName>
    </submittedName>
</protein>
<comment type="similarity">
    <text evidence="1">Belongs to the esterase D family.</text>
</comment>
<dbReference type="Pfam" id="PF00756">
    <property type="entry name" value="Esterase"/>
    <property type="match status" value="1"/>
</dbReference>